<sequence length="324" mass="34571">MSEEQAPNDEPTAGGDRGAGEAPGATGGRPDQRRADGGQTAFVIVTGMSGAGRSTAAKALEDLGWFVIDNLPPGLLFAMAEEAGRVKLAADKVAAVVDVRSLAFTTDLNAAIGELDGRGVAVRVVFLEASDEELVRRFENVRRPHPLQGDGRLVDGIARERGILREVRANADLVIDTSNLNVHELRGKIVAFFGGEDRPGLRVNVVSFGYKYGLPVDADLVVDCRFLPNPHWVPELRPMNGLDPAVRDYVLGQPGAKELLDAYEEVVGIIAAGYTREGKGYATLAVGCTGGKHRSVAMAEQIGARLRDRGGLDVQVSHRDVGRE</sequence>
<dbReference type="NCBIfam" id="NF003828">
    <property type="entry name" value="PRK05416.1"/>
    <property type="match status" value="1"/>
</dbReference>
<proteinExistence type="inferred from homology"/>
<keyword evidence="3 4" id="KW-0342">GTP-binding</keyword>
<keyword evidence="1 4" id="KW-0547">Nucleotide-binding</keyword>
<dbReference type="HAMAP" id="MF_00636">
    <property type="entry name" value="RapZ_like"/>
    <property type="match status" value="1"/>
</dbReference>
<keyword evidence="2 4" id="KW-0067">ATP-binding</keyword>
<feature type="binding site" evidence="4">
    <location>
        <begin position="98"/>
        <end position="101"/>
    </location>
    <ligand>
        <name>GTP</name>
        <dbReference type="ChEBI" id="CHEBI:37565"/>
    </ligand>
</feature>
<dbReference type="EMBL" id="JACCCO010000003">
    <property type="protein sequence ID" value="NYF44053.1"/>
    <property type="molecule type" value="Genomic_DNA"/>
</dbReference>
<evidence type="ECO:0000259" key="6">
    <source>
        <dbReference type="Pfam" id="PF03668"/>
    </source>
</evidence>
<dbReference type="AlphaFoldDB" id="A0A852V9X6"/>
<keyword evidence="9" id="KW-1185">Reference proteome</keyword>
<dbReference type="InterPro" id="IPR053930">
    <property type="entry name" value="RapZ-like_N"/>
</dbReference>
<protein>
    <submittedName>
        <fullName evidence="8">UPF0042 nucleotide-binding protein</fullName>
    </submittedName>
</protein>
<dbReference type="InterPro" id="IPR005337">
    <property type="entry name" value="RapZ-like"/>
</dbReference>
<dbReference type="GO" id="GO:0005525">
    <property type="term" value="F:GTP binding"/>
    <property type="evidence" value="ECO:0007669"/>
    <property type="project" value="UniProtKB-UniRule"/>
</dbReference>
<dbReference type="RefSeq" id="WP_179827911.1">
    <property type="nucleotide sequence ID" value="NZ_CP192034.1"/>
</dbReference>
<name>A0A852V9X6_9ACTN</name>
<evidence type="ECO:0000313" key="9">
    <source>
        <dbReference type="Proteomes" id="UP000576393"/>
    </source>
</evidence>
<dbReference type="Pfam" id="PF22740">
    <property type="entry name" value="PapZ_C"/>
    <property type="match status" value="1"/>
</dbReference>
<feature type="region of interest" description="Disordered" evidence="5">
    <location>
        <begin position="1"/>
        <end position="36"/>
    </location>
</feature>
<evidence type="ECO:0000313" key="8">
    <source>
        <dbReference type="EMBL" id="NYF44053.1"/>
    </source>
</evidence>
<evidence type="ECO:0000256" key="1">
    <source>
        <dbReference type="ARBA" id="ARBA00022741"/>
    </source>
</evidence>
<dbReference type="InterPro" id="IPR027417">
    <property type="entry name" value="P-loop_NTPase"/>
</dbReference>
<dbReference type="PANTHER" id="PTHR30448:SF0">
    <property type="entry name" value="RNASE ADAPTER PROTEIN RAPZ"/>
    <property type="match status" value="1"/>
</dbReference>
<evidence type="ECO:0000256" key="5">
    <source>
        <dbReference type="SAM" id="MobiDB-lite"/>
    </source>
</evidence>
<dbReference type="Gene3D" id="3.40.50.300">
    <property type="entry name" value="P-loop containing nucleotide triphosphate hydrolases"/>
    <property type="match status" value="1"/>
</dbReference>
<organism evidence="8 9">
    <name type="scientific">Streptosporangium sandarakinum</name>
    <dbReference type="NCBI Taxonomy" id="1260955"/>
    <lineage>
        <taxon>Bacteria</taxon>
        <taxon>Bacillati</taxon>
        <taxon>Actinomycetota</taxon>
        <taxon>Actinomycetes</taxon>
        <taxon>Streptosporangiales</taxon>
        <taxon>Streptosporangiaceae</taxon>
        <taxon>Streptosporangium</taxon>
    </lineage>
</organism>
<evidence type="ECO:0000259" key="7">
    <source>
        <dbReference type="Pfam" id="PF22740"/>
    </source>
</evidence>
<comment type="caution">
    <text evidence="8">The sequence shown here is derived from an EMBL/GenBank/DDBJ whole genome shotgun (WGS) entry which is preliminary data.</text>
</comment>
<dbReference type="PANTHER" id="PTHR30448">
    <property type="entry name" value="RNASE ADAPTER PROTEIN RAPZ"/>
    <property type="match status" value="1"/>
</dbReference>
<feature type="binding site" evidence="4">
    <location>
        <begin position="47"/>
        <end position="54"/>
    </location>
    <ligand>
        <name>ATP</name>
        <dbReference type="ChEBI" id="CHEBI:30616"/>
    </ligand>
</feature>
<dbReference type="Proteomes" id="UP000576393">
    <property type="component" value="Unassembled WGS sequence"/>
</dbReference>
<gene>
    <name evidence="8" type="ORF">HDA43_006280</name>
</gene>
<feature type="domain" description="RapZ-like N-terminal" evidence="6">
    <location>
        <begin position="42"/>
        <end position="196"/>
    </location>
</feature>
<dbReference type="SUPFAM" id="SSF52540">
    <property type="entry name" value="P-loop containing nucleoside triphosphate hydrolases"/>
    <property type="match status" value="1"/>
</dbReference>
<accession>A0A852V9X6</accession>
<evidence type="ECO:0000256" key="4">
    <source>
        <dbReference type="HAMAP-Rule" id="MF_00636"/>
    </source>
</evidence>
<dbReference type="Pfam" id="PF03668">
    <property type="entry name" value="RapZ-like_N"/>
    <property type="match status" value="1"/>
</dbReference>
<dbReference type="InterPro" id="IPR053931">
    <property type="entry name" value="RapZ_C"/>
</dbReference>
<evidence type="ECO:0000256" key="3">
    <source>
        <dbReference type="ARBA" id="ARBA00023134"/>
    </source>
</evidence>
<dbReference type="PIRSF" id="PIRSF005052">
    <property type="entry name" value="P-loopkin"/>
    <property type="match status" value="1"/>
</dbReference>
<dbReference type="GO" id="GO:0005524">
    <property type="term" value="F:ATP binding"/>
    <property type="evidence" value="ECO:0007669"/>
    <property type="project" value="UniProtKB-UniRule"/>
</dbReference>
<reference evidence="8 9" key="1">
    <citation type="submission" date="2020-07" db="EMBL/GenBank/DDBJ databases">
        <title>Sequencing the genomes of 1000 actinobacteria strains.</title>
        <authorList>
            <person name="Klenk H.-P."/>
        </authorList>
    </citation>
    <scope>NUCLEOTIDE SEQUENCE [LARGE SCALE GENOMIC DNA]</scope>
    <source>
        <strain evidence="8 9">DSM 45763</strain>
    </source>
</reference>
<evidence type="ECO:0000256" key="2">
    <source>
        <dbReference type="ARBA" id="ARBA00022840"/>
    </source>
</evidence>
<feature type="domain" description="RapZ C-terminal" evidence="7">
    <location>
        <begin position="202"/>
        <end position="321"/>
    </location>
</feature>